<evidence type="ECO:0000256" key="10">
    <source>
        <dbReference type="RuleBase" id="RU000461"/>
    </source>
</evidence>
<evidence type="ECO:0000256" key="7">
    <source>
        <dbReference type="ARBA" id="ARBA00023004"/>
    </source>
</evidence>
<feature type="binding site" description="axial binding residue" evidence="9">
    <location>
        <position position="419"/>
    </location>
    <ligand>
        <name>heme</name>
        <dbReference type="ChEBI" id="CHEBI:30413"/>
    </ligand>
    <ligandPart>
        <name>Fe</name>
        <dbReference type="ChEBI" id="CHEBI:18248"/>
    </ligandPart>
</feature>
<dbReference type="PANTHER" id="PTHR46300">
    <property type="entry name" value="P450, PUTATIVE (EUROFUNG)-RELATED-RELATED"/>
    <property type="match status" value="1"/>
</dbReference>
<gene>
    <name evidence="11" type="ORF">CTheo_6262</name>
</gene>
<evidence type="ECO:0000256" key="6">
    <source>
        <dbReference type="ARBA" id="ARBA00023002"/>
    </source>
</evidence>
<dbReference type="Gene3D" id="1.10.630.10">
    <property type="entry name" value="Cytochrome P450"/>
    <property type="match status" value="1"/>
</dbReference>
<keyword evidence="5 9" id="KW-0479">Metal-binding</keyword>
<dbReference type="PANTHER" id="PTHR46300:SF7">
    <property type="entry name" value="P450, PUTATIVE (EUROFUNG)-RELATED"/>
    <property type="match status" value="1"/>
</dbReference>
<evidence type="ECO:0000256" key="9">
    <source>
        <dbReference type="PIRSR" id="PIRSR602401-1"/>
    </source>
</evidence>
<keyword evidence="8 10" id="KW-0503">Monooxygenase</keyword>
<keyword evidence="6 10" id="KW-0560">Oxidoreductase</keyword>
<evidence type="ECO:0000256" key="1">
    <source>
        <dbReference type="ARBA" id="ARBA00001971"/>
    </source>
</evidence>
<accession>A0A5N5QEX0</accession>
<dbReference type="PRINTS" id="PR00463">
    <property type="entry name" value="EP450I"/>
</dbReference>
<evidence type="ECO:0000256" key="8">
    <source>
        <dbReference type="ARBA" id="ARBA00023033"/>
    </source>
</evidence>
<dbReference type="InterPro" id="IPR001128">
    <property type="entry name" value="Cyt_P450"/>
</dbReference>
<dbReference type="OrthoDB" id="2789670at2759"/>
<keyword evidence="12" id="KW-1185">Reference proteome</keyword>
<dbReference type="SUPFAM" id="SSF48264">
    <property type="entry name" value="Cytochrome P450"/>
    <property type="match status" value="1"/>
</dbReference>
<comment type="pathway">
    <text evidence="2">Secondary metabolite biosynthesis.</text>
</comment>
<comment type="cofactor">
    <cofactor evidence="1 9">
        <name>heme</name>
        <dbReference type="ChEBI" id="CHEBI:30413"/>
    </cofactor>
</comment>
<dbReference type="PRINTS" id="PR00385">
    <property type="entry name" value="P450"/>
</dbReference>
<protein>
    <submittedName>
        <fullName evidence="11">Cytochrome P450 family protein</fullName>
    </submittedName>
</protein>
<dbReference type="Proteomes" id="UP000383932">
    <property type="component" value="Unassembled WGS sequence"/>
</dbReference>
<evidence type="ECO:0000256" key="3">
    <source>
        <dbReference type="ARBA" id="ARBA00010617"/>
    </source>
</evidence>
<evidence type="ECO:0000313" key="12">
    <source>
        <dbReference type="Proteomes" id="UP000383932"/>
    </source>
</evidence>
<keyword evidence="7 9" id="KW-0408">Iron</keyword>
<name>A0A5N5QEX0_9AGAM</name>
<comment type="similarity">
    <text evidence="3 10">Belongs to the cytochrome P450 family.</text>
</comment>
<dbReference type="Pfam" id="PF00067">
    <property type="entry name" value="p450"/>
    <property type="match status" value="1"/>
</dbReference>
<sequence length="499" mass="56362">MVAWAIRRPGRRRPTLPPSPPGHWLWGNVAEMNTSHRAVKAATDWKGTYGDIICLKTLSNITIIINDEALIVELLEKRASETSDRARNVFVREMMGWDTSTVLHRHNDRHRQLRKTMAHVLHRSQARTYSWLHSSNLLYFLRALAKTPENYMLHIDDSVSRFIMKLAYGHDIVENDPLVASVRAGQIYMEDGLATHRWVNSLPLLRYYPSWAPGGDFKRVAQEGLGKRLEYANIPFEAVMNNIYNNVAVQPSFTSQLLEQKGGINVSEEDGDLIKWAAASLFGGGTATTVSILATLIFLLALHPEVVKKAQDEIDKVIGRSRLPSVCDRGSLPYVEAILQEAMRYYPVAPLSIPHSTDKDIEFRGYLIPKGSSIEPNLWSVLDELYRAKKNNINAQGYLQKKPEPDPRKYIFGFGRRVCPGIHIAYDSTFINCAGLISVFDFEASPELLADVKTVGGRGSPEMWKLFNNSKIVRPKPFKCSIRPRNEAAKLLLENSTHD</sequence>
<organism evidence="11 12">
    <name type="scientific">Ceratobasidium theobromae</name>
    <dbReference type="NCBI Taxonomy" id="1582974"/>
    <lineage>
        <taxon>Eukaryota</taxon>
        <taxon>Fungi</taxon>
        <taxon>Dikarya</taxon>
        <taxon>Basidiomycota</taxon>
        <taxon>Agaricomycotina</taxon>
        <taxon>Agaricomycetes</taxon>
        <taxon>Cantharellales</taxon>
        <taxon>Ceratobasidiaceae</taxon>
        <taxon>Ceratobasidium</taxon>
    </lineage>
</organism>
<comment type="caution">
    <text evidence="11">The sequence shown here is derived from an EMBL/GenBank/DDBJ whole genome shotgun (WGS) entry which is preliminary data.</text>
</comment>
<proteinExistence type="inferred from homology"/>
<keyword evidence="4 9" id="KW-0349">Heme</keyword>
<dbReference type="InterPro" id="IPR050364">
    <property type="entry name" value="Cytochrome_P450_fung"/>
</dbReference>
<evidence type="ECO:0000256" key="4">
    <source>
        <dbReference type="ARBA" id="ARBA00022617"/>
    </source>
</evidence>
<dbReference type="PROSITE" id="PS00086">
    <property type="entry name" value="CYTOCHROME_P450"/>
    <property type="match status" value="1"/>
</dbReference>
<dbReference type="GO" id="GO:0005506">
    <property type="term" value="F:iron ion binding"/>
    <property type="evidence" value="ECO:0007669"/>
    <property type="project" value="InterPro"/>
</dbReference>
<dbReference type="InterPro" id="IPR017972">
    <property type="entry name" value="Cyt_P450_CS"/>
</dbReference>
<dbReference type="AlphaFoldDB" id="A0A5N5QEX0"/>
<evidence type="ECO:0000313" key="11">
    <source>
        <dbReference type="EMBL" id="KAB5590300.1"/>
    </source>
</evidence>
<dbReference type="GO" id="GO:0016705">
    <property type="term" value="F:oxidoreductase activity, acting on paired donors, with incorporation or reduction of molecular oxygen"/>
    <property type="evidence" value="ECO:0007669"/>
    <property type="project" value="InterPro"/>
</dbReference>
<reference evidence="11 12" key="1">
    <citation type="journal article" date="2019" name="Fungal Biol. Biotechnol.">
        <title>Draft genome sequence of fastidious pathogen Ceratobasidium theobromae, which causes vascular-streak dieback in Theobroma cacao.</title>
        <authorList>
            <person name="Ali S.S."/>
            <person name="Asman A."/>
            <person name="Shao J."/>
            <person name="Firmansyah A.P."/>
            <person name="Susilo A.W."/>
            <person name="Rosmana A."/>
            <person name="McMahon P."/>
            <person name="Junaid M."/>
            <person name="Guest D."/>
            <person name="Kheng T.Y."/>
            <person name="Meinhardt L.W."/>
            <person name="Bailey B.A."/>
        </authorList>
    </citation>
    <scope>NUCLEOTIDE SEQUENCE [LARGE SCALE GENOMIC DNA]</scope>
    <source>
        <strain evidence="11 12">CT2</strain>
    </source>
</reference>
<evidence type="ECO:0000256" key="2">
    <source>
        <dbReference type="ARBA" id="ARBA00005179"/>
    </source>
</evidence>
<dbReference type="GO" id="GO:0004497">
    <property type="term" value="F:monooxygenase activity"/>
    <property type="evidence" value="ECO:0007669"/>
    <property type="project" value="UniProtKB-KW"/>
</dbReference>
<evidence type="ECO:0000256" key="5">
    <source>
        <dbReference type="ARBA" id="ARBA00022723"/>
    </source>
</evidence>
<dbReference type="InterPro" id="IPR036396">
    <property type="entry name" value="Cyt_P450_sf"/>
</dbReference>
<dbReference type="InterPro" id="IPR002401">
    <property type="entry name" value="Cyt_P450_E_grp-I"/>
</dbReference>
<dbReference type="GO" id="GO:0020037">
    <property type="term" value="F:heme binding"/>
    <property type="evidence" value="ECO:0007669"/>
    <property type="project" value="InterPro"/>
</dbReference>
<dbReference type="EMBL" id="SSOP01000180">
    <property type="protein sequence ID" value="KAB5590300.1"/>
    <property type="molecule type" value="Genomic_DNA"/>
</dbReference>